<dbReference type="RefSeq" id="WP_101560421.1">
    <property type="nucleotide sequence ID" value="NZ_JAMDYC010000002.1"/>
</dbReference>
<evidence type="ECO:0000313" key="2">
    <source>
        <dbReference type="EMBL" id="RAV79152.1"/>
    </source>
</evidence>
<reference evidence="2 3" key="1">
    <citation type="submission" date="2018-04" db="EMBL/GenBank/DDBJ databases">
        <title>Aerococcus urinae genomes.</title>
        <authorList>
            <person name="Hilt E."/>
            <person name="Gilbert N.M."/>
            <person name="Thomas-White K."/>
            <person name="Putonti C."/>
            <person name="Lewis A.L."/>
            <person name="Visck K.L."/>
            <person name="Wolfe A.J."/>
        </authorList>
    </citation>
    <scope>NUCLEOTIDE SEQUENCE [LARGE SCALE GENOMIC DNA]</scope>
    <source>
        <strain evidence="2 3">UMB7480</strain>
    </source>
</reference>
<dbReference type="GeneID" id="86858499"/>
<dbReference type="EMBL" id="QMHM01000009">
    <property type="protein sequence ID" value="RAV79152.1"/>
    <property type="molecule type" value="Genomic_DNA"/>
</dbReference>
<evidence type="ECO:0000313" key="3">
    <source>
        <dbReference type="Proteomes" id="UP000251923"/>
    </source>
</evidence>
<dbReference type="InterPro" id="IPR011855">
    <property type="entry name" value="Phgtail_TP901_1"/>
</dbReference>
<organism evidence="2 3">
    <name type="scientific">Aerococcus urinae</name>
    <dbReference type="NCBI Taxonomy" id="1376"/>
    <lineage>
        <taxon>Bacteria</taxon>
        <taxon>Bacillati</taxon>
        <taxon>Bacillota</taxon>
        <taxon>Bacilli</taxon>
        <taxon>Lactobacillales</taxon>
        <taxon>Aerococcaceae</taxon>
        <taxon>Aerococcus</taxon>
    </lineage>
</organism>
<evidence type="ECO:0000256" key="1">
    <source>
        <dbReference type="SAM" id="MobiDB-lite"/>
    </source>
</evidence>
<name>A0A329PZH1_9LACT</name>
<feature type="compositionally biased region" description="Polar residues" evidence="1">
    <location>
        <begin position="185"/>
        <end position="196"/>
    </location>
</feature>
<protein>
    <submittedName>
        <fullName evidence="2">Phage major tail protein, TP901-1 family</fullName>
    </submittedName>
</protein>
<gene>
    <name evidence="2" type="ORF">DBT54_05910</name>
</gene>
<dbReference type="AlphaFoldDB" id="A0A329PZH1"/>
<feature type="region of interest" description="Disordered" evidence="1">
    <location>
        <begin position="176"/>
        <end position="196"/>
    </location>
</feature>
<dbReference type="Proteomes" id="UP000251923">
    <property type="component" value="Unassembled WGS sequence"/>
</dbReference>
<proteinExistence type="predicted"/>
<dbReference type="Pfam" id="PF06199">
    <property type="entry name" value="Phage_tail_2"/>
    <property type="match status" value="1"/>
</dbReference>
<sequence>MASSVKTIVGKPISGKSIFYFIQSVHNKIGEAALMPAHRTSGDLTLGGDFIDEQSQQGRIVEKSNDEHEVELAQYFVPTDPSINVVREAQRNGDSVKVWQVIVDPSVAKGSGAEKTYPALFGYGKISELSVPSDIGDLVEVSYTLSVVGSMQSGMFPLTDEDIKILNQIYDYQNPGETTGDYDNIQKTDSTPAESH</sequence>
<comment type="caution">
    <text evidence="2">The sequence shown here is derived from an EMBL/GenBank/DDBJ whole genome shotgun (WGS) entry which is preliminary data.</text>
</comment>
<accession>A0A329PZH1</accession>
<dbReference type="NCBIfam" id="TIGR02126">
    <property type="entry name" value="phgtail_TP901_1"/>
    <property type="match status" value="1"/>
</dbReference>